<keyword evidence="2" id="KW-1185">Reference proteome</keyword>
<dbReference type="AlphaFoldDB" id="A0AAV4SBT6"/>
<gene>
    <name evidence="1" type="ORF">CDAR_461341</name>
</gene>
<proteinExistence type="predicted"/>
<name>A0AAV4SBT6_9ARAC</name>
<organism evidence="1 2">
    <name type="scientific">Caerostris darwini</name>
    <dbReference type="NCBI Taxonomy" id="1538125"/>
    <lineage>
        <taxon>Eukaryota</taxon>
        <taxon>Metazoa</taxon>
        <taxon>Ecdysozoa</taxon>
        <taxon>Arthropoda</taxon>
        <taxon>Chelicerata</taxon>
        <taxon>Arachnida</taxon>
        <taxon>Araneae</taxon>
        <taxon>Araneomorphae</taxon>
        <taxon>Entelegynae</taxon>
        <taxon>Araneoidea</taxon>
        <taxon>Araneidae</taxon>
        <taxon>Caerostris</taxon>
    </lineage>
</organism>
<reference evidence="1 2" key="1">
    <citation type="submission" date="2021-06" db="EMBL/GenBank/DDBJ databases">
        <title>Caerostris darwini draft genome.</title>
        <authorList>
            <person name="Kono N."/>
            <person name="Arakawa K."/>
        </authorList>
    </citation>
    <scope>NUCLEOTIDE SEQUENCE [LARGE SCALE GENOMIC DNA]</scope>
</reference>
<dbReference type="Proteomes" id="UP001054837">
    <property type="component" value="Unassembled WGS sequence"/>
</dbReference>
<sequence length="67" mass="7453">MRIATRIGLHTSRIGRGSHFLEVRKRKRTCDECPQPLLAGRRSLAGVLPAEMGEGVAEVRPPPRLNH</sequence>
<evidence type="ECO:0000313" key="2">
    <source>
        <dbReference type="Proteomes" id="UP001054837"/>
    </source>
</evidence>
<dbReference type="EMBL" id="BPLQ01007521">
    <property type="protein sequence ID" value="GIY30631.1"/>
    <property type="molecule type" value="Genomic_DNA"/>
</dbReference>
<evidence type="ECO:0000313" key="1">
    <source>
        <dbReference type="EMBL" id="GIY30631.1"/>
    </source>
</evidence>
<accession>A0AAV4SBT6</accession>
<comment type="caution">
    <text evidence="1">The sequence shown here is derived from an EMBL/GenBank/DDBJ whole genome shotgun (WGS) entry which is preliminary data.</text>
</comment>
<protein>
    <submittedName>
        <fullName evidence="1">Uncharacterized protein</fullName>
    </submittedName>
</protein>